<evidence type="ECO:0000256" key="3">
    <source>
        <dbReference type="ARBA" id="ARBA00023015"/>
    </source>
</evidence>
<evidence type="ECO:0000313" key="8">
    <source>
        <dbReference type="EMBL" id="OJF11970.1"/>
    </source>
</evidence>
<evidence type="ECO:0000256" key="4">
    <source>
        <dbReference type="ARBA" id="ARBA00023125"/>
    </source>
</evidence>
<reference evidence="8 9" key="1">
    <citation type="submission" date="2016-09" db="EMBL/GenBank/DDBJ databases">
        <title>Couchioplanes caeruleus draft genome sequence.</title>
        <authorList>
            <person name="Sheehan J."/>
            <person name="Caffrey P."/>
        </authorList>
    </citation>
    <scope>NUCLEOTIDE SEQUENCE [LARGE SCALE GENOMIC DNA]</scope>
    <source>
        <strain evidence="8 9">DSM 43634</strain>
    </source>
</reference>
<dbReference type="PANTHER" id="PTHR44591">
    <property type="entry name" value="STRESS RESPONSE REGULATOR PROTEIN 1"/>
    <property type="match status" value="1"/>
</dbReference>
<dbReference type="AlphaFoldDB" id="A0A1K0G3U7"/>
<feature type="domain" description="Response regulatory" evidence="7">
    <location>
        <begin position="3"/>
        <end position="116"/>
    </location>
</feature>
<dbReference type="InterPro" id="IPR050595">
    <property type="entry name" value="Bact_response_regulator"/>
</dbReference>
<keyword evidence="9" id="KW-1185">Reference proteome</keyword>
<proteinExistence type="predicted"/>
<evidence type="ECO:0000313" key="9">
    <source>
        <dbReference type="Proteomes" id="UP000182486"/>
    </source>
</evidence>
<organism evidence="8 9">
    <name type="scientific">Couchioplanes caeruleus subsp. caeruleus</name>
    <dbReference type="NCBI Taxonomy" id="56427"/>
    <lineage>
        <taxon>Bacteria</taxon>
        <taxon>Bacillati</taxon>
        <taxon>Actinomycetota</taxon>
        <taxon>Actinomycetes</taxon>
        <taxon>Micromonosporales</taxon>
        <taxon>Micromonosporaceae</taxon>
        <taxon>Couchioplanes</taxon>
    </lineage>
</organism>
<evidence type="ECO:0000256" key="1">
    <source>
        <dbReference type="ARBA" id="ARBA00022553"/>
    </source>
</evidence>
<dbReference type="SUPFAM" id="SSF52172">
    <property type="entry name" value="CheY-like"/>
    <property type="match status" value="1"/>
</dbReference>
<dbReference type="PANTHER" id="PTHR44591:SF3">
    <property type="entry name" value="RESPONSE REGULATORY DOMAIN-CONTAINING PROTEIN"/>
    <property type="match status" value="1"/>
</dbReference>
<sequence>MAKVLVVDDDPAIRQLLSDVLELDGHEVHVAVDGADGVRAFADLCPDFVVLDLMMPRLDGYEVLRHIRVRQESEAPVLLLTAAPDGAARGRESGANYYLAKPFTADEVLYLIDGVLGHDTSIADVRAAVEVARGRGYSGYS</sequence>
<dbReference type="InterPro" id="IPR001789">
    <property type="entry name" value="Sig_transdc_resp-reg_receiver"/>
</dbReference>
<evidence type="ECO:0000256" key="5">
    <source>
        <dbReference type="ARBA" id="ARBA00023163"/>
    </source>
</evidence>
<protein>
    <recommendedName>
        <fullName evidence="7">Response regulatory domain-containing protein</fullName>
    </recommendedName>
</protein>
<dbReference type="RefSeq" id="WP_071807462.1">
    <property type="nucleotide sequence ID" value="NZ_MEIA01000254.1"/>
</dbReference>
<feature type="modified residue" description="4-aspartylphosphate" evidence="6">
    <location>
        <position position="52"/>
    </location>
</feature>
<keyword evidence="4" id="KW-0238">DNA-binding</keyword>
<keyword evidence="1 6" id="KW-0597">Phosphoprotein</keyword>
<dbReference type="CDD" id="cd17574">
    <property type="entry name" value="REC_OmpR"/>
    <property type="match status" value="1"/>
</dbReference>
<dbReference type="EMBL" id="MEIA01000254">
    <property type="protein sequence ID" value="OJF11970.1"/>
    <property type="molecule type" value="Genomic_DNA"/>
</dbReference>
<keyword evidence="5" id="KW-0804">Transcription</keyword>
<name>A0A1K0G3U7_9ACTN</name>
<dbReference type="InterPro" id="IPR011006">
    <property type="entry name" value="CheY-like_superfamily"/>
</dbReference>
<evidence type="ECO:0000256" key="2">
    <source>
        <dbReference type="ARBA" id="ARBA00023012"/>
    </source>
</evidence>
<dbReference type="Gene3D" id="3.40.50.2300">
    <property type="match status" value="1"/>
</dbReference>
<dbReference type="PROSITE" id="PS50110">
    <property type="entry name" value="RESPONSE_REGULATORY"/>
    <property type="match status" value="1"/>
</dbReference>
<dbReference type="Proteomes" id="UP000182486">
    <property type="component" value="Unassembled WGS sequence"/>
</dbReference>
<dbReference type="GO" id="GO:0000160">
    <property type="term" value="P:phosphorelay signal transduction system"/>
    <property type="evidence" value="ECO:0007669"/>
    <property type="project" value="UniProtKB-KW"/>
</dbReference>
<keyword evidence="3" id="KW-0805">Transcription regulation</keyword>
<evidence type="ECO:0000259" key="7">
    <source>
        <dbReference type="PROSITE" id="PS50110"/>
    </source>
</evidence>
<accession>A0A1K0G3U7</accession>
<gene>
    <name evidence="8" type="ORF">BG844_23245</name>
</gene>
<dbReference type="FunFam" id="3.40.50.2300:FF:000001">
    <property type="entry name" value="DNA-binding response regulator PhoB"/>
    <property type="match status" value="1"/>
</dbReference>
<dbReference type="Pfam" id="PF00072">
    <property type="entry name" value="Response_reg"/>
    <property type="match status" value="1"/>
</dbReference>
<keyword evidence="2" id="KW-0902">Two-component regulatory system</keyword>
<evidence type="ECO:0000256" key="6">
    <source>
        <dbReference type="PROSITE-ProRule" id="PRU00169"/>
    </source>
</evidence>
<comment type="caution">
    <text evidence="8">The sequence shown here is derived from an EMBL/GenBank/DDBJ whole genome shotgun (WGS) entry which is preliminary data.</text>
</comment>
<dbReference type="SMART" id="SM00448">
    <property type="entry name" value="REC"/>
    <property type="match status" value="1"/>
</dbReference>
<dbReference type="GO" id="GO:0003677">
    <property type="term" value="F:DNA binding"/>
    <property type="evidence" value="ECO:0007669"/>
    <property type="project" value="UniProtKB-KW"/>
</dbReference>